<gene>
    <name evidence="7" type="ORF">WKR92_04805</name>
</gene>
<dbReference type="PANTHER" id="PTHR10283">
    <property type="entry name" value="SOLUTE CARRIER FAMILY 13 MEMBER"/>
    <property type="match status" value="1"/>
</dbReference>
<feature type="transmembrane region" description="Helical" evidence="6">
    <location>
        <begin position="57"/>
        <end position="75"/>
    </location>
</feature>
<keyword evidence="3 6" id="KW-0812">Transmembrane</keyword>
<feature type="transmembrane region" description="Helical" evidence="6">
    <location>
        <begin position="183"/>
        <end position="205"/>
    </location>
</feature>
<comment type="subcellular location">
    <subcellularLocation>
        <location evidence="1">Membrane</location>
        <topology evidence="1">Multi-pass membrane protein</topology>
    </subcellularLocation>
</comment>
<feature type="transmembrane region" description="Helical" evidence="6">
    <location>
        <begin position="144"/>
        <end position="163"/>
    </location>
</feature>
<feature type="transmembrane region" description="Helical" evidence="6">
    <location>
        <begin position="353"/>
        <end position="370"/>
    </location>
</feature>
<dbReference type="InterPro" id="IPR001898">
    <property type="entry name" value="SLC13A/DASS"/>
</dbReference>
<evidence type="ECO:0000256" key="6">
    <source>
        <dbReference type="SAM" id="Phobius"/>
    </source>
</evidence>
<evidence type="ECO:0000256" key="2">
    <source>
        <dbReference type="ARBA" id="ARBA00022448"/>
    </source>
</evidence>
<evidence type="ECO:0000256" key="1">
    <source>
        <dbReference type="ARBA" id="ARBA00004141"/>
    </source>
</evidence>
<evidence type="ECO:0000256" key="3">
    <source>
        <dbReference type="ARBA" id="ARBA00022692"/>
    </source>
</evidence>
<name>A0ABV5CC92_9SPHI</name>
<keyword evidence="5 6" id="KW-0472">Membrane</keyword>
<dbReference type="Proteomes" id="UP001580928">
    <property type="component" value="Unassembled WGS sequence"/>
</dbReference>
<proteinExistence type="predicted"/>
<feature type="transmembrane region" description="Helical" evidence="6">
    <location>
        <begin position="112"/>
        <end position="132"/>
    </location>
</feature>
<feature type="transmembrane region" description="Helical" evidence="6">
    <location>
        <begin position="84"/>
        <end position="106"/>
    </location>
</feature>
<dbReference type="CDD" id="cd01115">
    <property type="entry name" value="SLC13_permease"/>
    <property type="match status" value="1"/>
</dbReference>
<dbReference type="PROSITE" id="PS01271">
    <property type="entry name" value="NA_SULFATE"/>
    <property type="match status" value="1"/>
</dbReference>
<feature type="transmembrane region" description="Helical" evidence="6">
    <location>
        <begin position="293"/>
        <end position="312"/>
    </location>
</feature>
<sequence length="440" mass="47617">MPFEGLSPQGKAVLACTLWVAFWWITETVELPVTSILPIIIFPLSGALTVAETTSAYGNPYIFLFMGGFVVGLAIERSGLHRRIAFNIINVVGTSEKNVILGFMIATGFLSMWISNTATAIMMLPIGISVASHFGDRQPFSKNLMFGIAYAASIGGVATLIGTPPNIILAGVVKESLGYDISFLNWMLFATPFAIILLLVTWFVLTRYKTKIESGPVDYGLDNLGQMSLVEKRVTIVFILVAFLWISRSFLWNDILPTLDDTIIAIVGAMLMFTIPAGNGKGPLMNWEAAKKIPWDVLLLFGAGLVIAKGFSTTDLTNWLAGHFAQLDFLPVAIFTLLIIASINFLTEITSNTATASMILPVLITIGISLNMDTLPLLAGAAISASCAFMMPVATPPNAIVFSSGKVTIPEMIRAGFALNISSIILIFIFIQLVWSLVFK</sequence>
<protein>
    <submittedName>
        <fullName evidence="7">DASS family sodium-coupled anion symporter</fullName>
    </submittedName>
</protein>
<dbReference type="NCBIfam" id="TIGR00785">
    <property type="entry name" value="dass"/>
    <property type="match status" value="1"/>
</dbReference>
<keyword evidence="8" id="KW-1185">Reference proteome</keyword>
<feature type="transmembrane region" description="Helical" evidence="6">
    <location>
        <begin position="324"/>
        <end position="346"/>
    </location>
</feature>
<feature type="transmembrane region" description="Helical" evidence="6">
    <location>
        <begin position="415"/>
        <end position="438"/>
    </location>
</feature>
<dbReference type="EMBL" id="JBBVGT010000002">
    <property type="protein sequence ID" value="MFB5945147.1"/>
    <property type="molecule type" value="Genomic_DNA"/>
</dbReference>
<keyword evidence="4 6" id="KW-1133">Transmembrane helix</keyword>
<evidence type="ECO:0000256" key="4">
    <source>
        <dbReference type="ARBA" id="ARBA00022989"/>
    </source>
</evidence>
<keyword evidence="2" id="KW-0813">Transport</keyword>
<dbReference type="PANTHER" id="PTHR10283:SF82">
    <property type="entry name" value="SOLUTE CARRIER FAMILY 13 MEMBER 2"/>
    <property type="match status" value="1"/>
</dbReference>
<evidence type="ECO:0000313" key="8">
    <source>
        <dbReference type="Proteomes" id="UP001580928"/>
    </source>
</evidence>
<dbReference type="InterPro" id="IPR031312">
    <property type="entry name" value="Na/sul_symport_CS"/>
</dbReference>
<feature type="transmembrane region" description="Helical" evidence="6">
    <location>
        <begin position="234"/>
        <end position="251"/>
    </location>
</feature>
<dbReference type="RefSeq" id="WP_375557958.1">
    <property type="nucleotide sequence ID" value="NZ_JBBVGT010000002.1"/>
</dbReference>
<evidence type="ECO:0000313" key="7">
    <source>
        <dbReference type="EMBL" id="MFB5945147.1"/>
    </source>
</evidence>
<accession>A0ABV5CC92</accession>
<organism evidence="7 8">
    <name type="scientific">Albibacterium profundi</name>
    <dbReference type="NCBI Taxonomy" id="3134906"/>
    <lineage>
        <taxon>Bacteria</taxon>
        <taxon>Pseudomonadati</taxon>
        <taxon>Bacteroidota</taxon>
        <taxon>Sphingobacteriia</taxon>
        <taxon>Sphingobacteriales</taxon>
        <taxon>Sphingobacteriaceae</taxon>
        <taxon>Albibacterium</taxon>
    </lineage>
</organism>
<dbReference type="Pfam" id="PF00939">
    <property type="entry name" value="Na_sulph_symp"/>
    <property type="match status" value="1"/>
</dbReference>
<comment type="caution">
    <text evidence="7">The sequence shown here is derived from an EMBL/GenBank/DDBJ whole genome shotgun (WGS) entry which is preliminary data.</text>
</comment>
<feature type="transmembrane region" description="Helical" evidence="6">
    <location>
        <begin position="376"/>
        <end position="394"/>
    </location>
</feature>
<evidence type="ECO:0000256" key="5">
    <source>
        <dbReference type="ARBA" id="ARBA00023136"/>
    </source>
</evidence>
<reference evidence="7 8" key="1">
    <citation type="submission" date="2024-04" db="EMBL/GenBank/DDBJ databases">
        <title>Albibacterium profundi sp. nov., isolated from sediment of the Challenger Deep of Mariana Trench.</title>
        <authorList>
            <person name="Wang Y."/>
        </authorList>
    </citation>
    <scope>NUCLEOTIDE SEQUENCE [LARGE SCALE GENOMIC DNA]</scope>
    <source>
        <strain evidence="7 8">RHL897</strain>
    </source>
</reference>
<feature type="transmembrane region" description="Helical" evidence="6">
    <location>
        <begin position="263"/>
        <end position="281"/>
    </location>
</feature>